<dbReference type="RefSeq" id="WP_055542101.1">
    <property type="nucleotide sequence ID" value="NZ_BNAT01000016.1"/>
</dbReference>
<dbReference type="InterPro" id="IPR050147">
    <property type="entry name" value="Ser/Thr_Dehydratase"/>
</dbReference>
<evidence type="ECO:0000313" key="11">
    <source>
        <dbReference type="Proteomes" id="UP000603227"/>
    </source>
</evidence>
<comment type="caution">
    <text evidence="10">The sequence shown here is derived from an EMBL/GenBank/DDBJ whole genome shotgun (WGS) entry which is preliminary data.</text>
</comment>
<evidence type="ECO:0000256" key="1">
    <source>
        <dbReference type="ARBA" id="ARBA00001274"/>
    </source>
</evidence>
<dbReference type="PROSITE" id="PS00165">
    <property type="entry name" value="DEHYDRATASE_SER_THR"/>
    <property type="match status" value="1"/>
</dbReference>
<dbReference type="Pfam" id="PF00291">
    <property type="entry name" value="PALP"/>
    <property type="match status" value="1"/>
</dbReference>
<evidence type="ECO:0000313" key="10">
    <source>
        <dbReference type="EMBL" id="GHE30377.1"/>
    </source>
</evidence>
<dbReference type="PANTHER" id="PTHR48078">
    <property type="entry name" value="THREONINE DEHYDRATASE, MITOCHONDRIAL-RELATED"/>
    <property type="match status" value="1"/>
</dbReference>
<protein>
    <recommendedName>
        <fullName evidence="4">threonine ammonia-lyase</fullName>
        <ecNumber evidence="4">4.3.1.19</ecNumber>
    </recommendedName>
    <alternativeName>
        <fullName evidence="8">Threonine deaminase</fullName>
    </alternativeName>
</protein>
<evidence type="ECO:0000256" key="8">
    <source>
        <dbReference type="ARBA" id="ARBA00031427"/>
    </source>
</evidence>
<dbReference type="Proteomes" id="UP000603227">
    <property type="component" value="Unassembled WGS sequence"/>
</dbReference>
<dbReference type="InterPro" id="IPR001926">
    <property type="entry name" value="TrpB-like_PALP"/>
</dbReference>
<dbReference type="GO" id="GO:0030170">
    <property type="term" value="F:pyridoxal phosphate binding"/>
    <property type="evidence" value="ECO:0007669"/>
    <property type="project" value="InterPro"/>
</dbReference>
<organism evidence="10 11">
    <name type="scientific">Streptomyces capitiformicae</name>
    <dbReference type="NCBI Taxonomy" id="2014920"/>
    <lineage>
        <taxon>Bacteria</taxon>
        <taxon>Bacillati</taxon>
        <taxon>Actinomycetota</taxon>
        <taxon>Actinomycetes</taxon>
        <taxon>Kitasatosporales</taxon>
        <taxon>Streptomycetaceae</taxon>
        <taxon>Streptomyces</taxon>
    </lineage>
</organism>
<comment type="cofactor">
    <cofactor evidence="2">
        <name>pyridoxal 5'-phosphate</name>
        <dbReference type="ChEBI" id="CHEBI:597326"/>
    </cofactor>
</comment>
<keyword evidence="11" id="KW-1185">Reference proteome</keyword>
<sequence length="329" mass="34292">MSALVSLESIQDAAERIRGYALRTPLMVSPWEGLSLKPESLQPVGSFKIRGATTAITRLAPEARQRGIVAMSSGNHAQAVAYVARSLGIAAHIFIPDNAPARKIEATRALGAVVEVVPPEEQYSRPEEFARETGKTLIPPFENLDVISGQGTIGVEIAADDPGISTILVPVAGGGLIAGIAAAAAALLPNARVIGVEPELAADAAESLHTGALRAWAAQETARTIADGLRTASLGEMAWPHVKAYVHDILTVTEDEIEDATRRLAVEARLLAEPSGAVTTAAYLHRRRELPAGRAVAVVSGGNIDPAFLSGLVADAEKVPRNTPAGACP</sequence>
<evidence type="ECO:0000256" key="2">
    <source>
        <dbReference type="ARBA" id="ARBA00001933"/>
    </source>
</evidence>
<name>A0A919DBB0_9ACTN</name>
<evidence type="ECO:0000256" key="7">
    <source>
        <dbReference type="ARBA" id="ARBA00025527"/>
    </source>
</evidence>
<evidence type="ECO:0000259" key="9">
    <source>
        <dbReference type="Pfam" id="PF00291"/>
    </source>
</evidence>
<dbReference type="PANTHER" id="PTHR48078:SF6">
    <property type="entry name" value="L-THREONINE DEHYDRATASE CATABOLIC TDCB"/>
    <property type="match status" value="1"/>
</dbReference>
<dbReference type="GO" id="GO:0006567">
    <property type="term" value="P:L-threonine catabolic process"/>
    <property type="evidence" value="ECO:0007669"/>
    <property type="project" value="TreeGrafter"/>
</dbReference>
<dbReference type="AlphaFoldDB" id="A0A919DBB0"/>
<dbReference type="EMBL" id="BNAT01000016">
    <property type="protein sequence ID" value="GHE30377.1"/>
    <property type="molecule type" value="Genomic_DNA"/>
</dbReference>
<comment type="function">
    <text evidence="7">Catalyzes the anaerobic formation of alpha-ketobutyrate and ammonia from threonine in a two-step reaction. The first step involved a dehydration of threonine and a production of enamine intermediates (aminocrotonate), which tautomerizes to its imine form (iminobutyrate). Both intermediates are unstable and short-lived. The second step is the nonenzymatic hydrolysis of the enamine/imine intermediates to form 2-ketobutyrate and free ammonia. In the low water environment of the cell, the second step is accelerated by RidA.</text>
</comment>
<dbReference type="EC" id="4.3.1.19" evidence="4"/>
<proteinExistence type="inferred from homology"/>
<dbReference type="InterPro" id="IPR036052">
    <property type="entry name" value="TrpB-like_PALP_sf"/>
</dbReference>
<evidence type="ECO:0000256" key="5">
    <source>
        <dbReference type="ARBA" id="ARBA00022898"/>
    </source>
</evidence>
<gene>
    <name evidence="10" type="primary">ilvA</name>
    <name evidence="10" type="ORF">GCM10017771_46550</name>
</gene>
<dbReference type="FunFam" id="3.40.50.1100:FF:000005">
    <property type="entry name" value="Threonine dehydratase catabolic"/>
    <property type="match status" value="1"/>
</dbReference>
<dbReference type="GO" id="GO:0009097">
    <property type="term" value="P:isoleucine biosynthetic process"/>
    <property type="evidence" value="ECO:0007669"/>
    <property type="project" value="TreeGrafter"/>
</dbReference>
<dbReference type="InterPro" id="IPR000634">
    <property type="entry name" value="Ser/Thr_deHydtase_PyrdxlP-BS"/>
</dbReference>
<evidence type="ECO:0000256" key="4">
    <source>
        <dbReference type="ARBA" id="ARBA00012096"/>
    </source>
</evidence>
<dbReference type="Gene3D" id="3.40.50.1100">
    <property type="match status" value="2"/>
</dbReference>
<dbReference type="SUPFAM" id="SSF53686">
    <property type="entry name" value="Tryptophan synthase beta subunit-like PLP-dependent enzymes"/>
    <property type="match status" value="1"/>
</dbReference>
<keyword evidence="5" id="KW-0663">Pyridoxal phosphate</keyword>
<dbReference type="GO" id="GO:0003941">
    <property type="term" value="F:L-serine ammonia-lyase activity"/>
    <property type="evidence" value="ECO:0007669"/>
    <property type="project" value="TreeGrafter"/>
</dbReference>
<reference evidence="10" key="2">
    <citation type="submission" date="2020-09" db="EMBL/GenBank/DDBJ databases">
        <authorList>
            <person name="Sun Q."/>
            <person name="Zhou Y."/>
        </authorList>
    </citation>
    <scope>NUCLEOTIDE SEQUENCE</scope>
    <source>
        <strain evidence="10">CGMCC 4.7403</strain>
    </source>
</reference>
<evidence type="ECO:0000256" key="3">
    <source>
        <dbReference type="ARBA" id="ARBA00010869"/>
    </source>
</evidence>
<reference evidence="10" key="1">
    <citation type="journal article" date="2014" name="Int. J. Syst. Evol. Microbiol.">
        <title>Complete genome sequence of Corynebacterium casei LMG S-19264T (=DSM 44701T), isolated from a smear-ripened cheese.</title>
        <authorList>
            <consortium name="US DOE Joint Genome Institute (JGI-PGF)"/>
            <person name="Walter F."/>
            <person name="Albersmeier A."/>
            <person name="Kalinowski J."/>
            <person name="Ruckert C."/>
        </authorList>
    </citation>
    <scope>NUCLEOTIDE SEQUENCE</scope>
    <source>
        <strain evidence="10">CGMCC 4.7403</strain>
    </source>
</reference>
<accession>A0A919DBB0</accession>
<feature type="domain" description="Tryptophan synthase beta chain-like PALP" evidence="9">
    <location>
        <begin position="23"/>
        <end position="301"/>
    </location>
</feature>
<dbReference type="CDD" id="cd01562">
    <property type="entry name" value="Thr-dehyd"/>
    <property type="match status" value="1"/>
</dbReference>
<evidence type="ECO:0000256" key="6">
    <source>
        <dbReference type="ARBA" id="ARBA00023239"/>
    </source>
</evidence>
<comment type="similarity">
    <text evidence="3">Belongs to the serine/threonine dehydratase family.</text>
</comment>
<dbReference type="GO" id="GO:0004794">
    <property type="term" value="F:threonine deaminase activity"/>
    <property type="evidence" value="ECO:0007669"/>
    <property type="project" value="UniProtKB-EC"/>
</dbReference>
<dbReference type="GO" id="GO:0006565">
    <property type="term" value="P:L-serine catabolic process"/>
    <property type="evidence" value="ECO:0007669"/>
    <property type="project" value="TreeGrafter"/>
</dbReference>
<comment type="catalytic activity">
    <reaction evidence="1">
        <text>L-threonine = 2-oxobutanoate + NH4(+)</text>
        <dbReference type="Rhea" id="RHEA:22108"/>
        <dbReference type="ChEBI" id="CHEBI:16763"/>
        <dbReference type="ChEBI" id="CHEBI:28938"/>
        <dbReference type="ChEBI" id="CHEBI:57926"/>
        <dbReference type="EC" id="4.3.1.19"/>
    </reaction>
</comment>
<keyword evidence="6" id="KW-0456">Lyase</keyword>